<organism evidence="2 3">
    <name type="scientific">Mangrovibacillus cuniculi</name>
    <dbReference type="NCBI Taxonomy" id="2593652"/>
    <lineage>
        <taxon>Bacteria</taxon>
        <taxon>Bacillati</taxon>
        <taxon>Bacillota</taxon>
        <taxon>Bacilli</taxon>
        <taxon>Bacillales</taxon>
        <taxon>Bacillaceae</taxon>
        <taxon>Mangrovibacillus</taxon>
    </lineage>
</organism>
<keyword evidence="1" id="KW-0812">Transmembrane</keyword>
<accession>A0A7S8CCL1</accession>
<gene>
    <name evidence="2" type="ORF">G8O30_10605</name>
</gene>
<keyword evidence="1" id="KW-0472">Membrane</keyword>
<feature type="transmembrane region" description="Helical" evidence="1">
    <location>
        <begin position="111"/>
        <end position="129"/>
    </location>
</feature>
<keyword evidence="1" id="KW-1133">Transmembrane helix</keyword>
<evidence type="ECO:0000313" key="3">
    <source>
        <dbReference type="Proteomes" id="UP000593626"/>
    </source>
</evidence>
<evidence type="ECO:0000313" key="2">
    <source>
        <dbReference type="EMBL" id="QPC47366.1"/>
    </source>
</evidence>
<dbReference type="KEGG" id="mcui:G8O30_10605"/>
<keyword evidence="3" id="KW-1185">Reference proteome</keyword>
<reference evidence="2 3" key="1">
    <citation type="submission" date="2019-07" db="EMBL/GenBank/DDBJ databases">
        <title>Genome sequence of 2 isolates from Red Sea Mangroves.</title>
        <authorList>
            <person name="Sefrji F."/>
            <person name="Michoud G."/>
            <person name="Merlino G."/>
            <person name="Daffonchio D."/>
        </authorList>
    </citation>
    <scope>NUCLEOTIDE SEQUENCE [LARGE SCALE GENOMIC DNA]</scope>
    <source>
        <strain evidence="2 3">R1DC41</strain>
    </source>
</reference>
<dbReference type="AlphaFoldDB" id="A0A7S8CCL1"/>
<dbReference type="RefSeq" id="WP_239672038.1">
    <property type="nucleotide sequence ID" value="NZ_CP049742.1"/>
</dbReference>
<feature type="transmembrane region" description="Helical" evidence="1">
    <location>
        <begin position="37"/>
        <end position="59"/>
    </location>
</feature>
<dbReference type="Proteomes" id="UP000593626">
    <property type="component" value="Chromosome"/>
</dbReference>
<proteinExistence type="predicted"/>
<feature type="transmembrane region" description="Helical" evidence="1">
    <location>
        <begin position="71"/>
        <end position="91"/>
    </location>
</feature>
<dbReference type="EMBL" id="CP049742">
    <property type="protein sequence ID" value="QPC47366.1"/>
    <property type="molecule type" value="Genomic_DNA"/>
</dbReference>
<protein>
    <submittedName>
        <fullName evidence="2">Uncharacterized protein</fullName>
    </submittedName>
</protein>
<feature type="transmembrane region" description="Helical" evidence="1">
    <location>
        <begin position="12"/>
        <end position="31"/>
    </location>
</feature>
<sequence length="201" mass="23619">MIYKVVTKYNKIDVADMITGLFKFSIVPMFIINEYTFNIGIELILVLVSVFITMLIAVAEYKPEYQAVKTFFNWILVFLGVLIFIFAFKGFFSHVSDAKEVIFWKKITLEFLLISHFPLLVFLQIANYYEQILIRIKIKSKLTNKFIGKIKVLMILFKNCKFNKTKLENALSKVKKNRIVSFQQLDNMLDENNTSDLSYFQ</sequence>
<evidence type="ECO:0000256" key="1">
    <source>
        <dbReference type="SAM" id="Phobius"/>
    </source>
</evidence>
<name>A0A7S8CCL1_9BACI</name>